<accession>A0A5N6MLY8</accession>
<dbReference type="InterPro" id="IPR039647">
    <property type="entry name" value="EF_hand_pair_protein_CML-like"/>
</dbReference>
<evidence type="ECO:0000256" key="3">
    <source>
        <dbReference type="ARBA" id="ARBA00022837"/>
    </source>
</evidence>
<comment type="caution">
    <text evidence="5">The sequence shown here is derived from an EMBL/GenBank/DDBJ whole genome shotgun (WGS) entry which is preliminary data.</text>
</comment>
<name>A0A5N6MLY8_9ASTR</name>
<reference evidence="5 6" key="1">
    <citation type="submission" date="2019-05" db="EMBL/GenBank/DDBJ databases">
        <title>Mikania micrantha, genome provides insights into the molecular mechanism of rapid growth.</title>
        <authorList>
            <person name="Liu B."/>
        </authorList>
    </citation>
    <scope>NUCLEOTIDE SEQUENCE [LARGE SCALE GENOMIC DNA]</scope>
    <source>
        <strain evidence="5">NLD-2019</strain>
        <tissue evidence="5">Leaf</tissue>
    </source>
</reference>
<dbReference type="GO" id="GO:0005509">
    <property type="term" value="F:calcium ion binding"/>
    <property type="evidence" value="ECO:0007669"/>
    <property type="project" value="InterPro"/>
</dbReference>
<dbReference type="InterPro" id="IPR011992">
    <property type="entry name" value="EF-hand-dom_pair"/>
</dbReference>
<dbReference type="PROSITE" id="PS00018">
    <property type="entry name" value="EF_HAND_1"/>
    <property type="match status" value="1"/>
</dbReference>
<keyword evidence="6" id="KW-1185">Reference proteome</keyword>
<dbReference type="OrthoDB" id="26525at2759"/>
<sequence length="66" mass="7674">MFKHVGDVFVYDRYGFIDARELQRVLSALGLKDEAAIDDCKKMIDDDNDGRIDFDEFTKFMEGIFS</sequence>
<dbReference type="PANTHER" id="PTHR10891">
    <property type="entry name" value="EF-HAND CALCIUM-BINDING DOMAIN CONTAINING PROTEIN"/>
    <property type="match status" value="1"/>
</dbReference>
<proteinExistence type="predicted"/>
<dbReference type="InterPro" id="IPR018247">
    <property type="entry name" value="EF_Hand_1_Ca_BS"/>
</dbReference>
<organism evidence="5 6">
    <name type="scientific">Mikania micrantha</name>
    <name type="common">bitter vine</name>
    <dbReference type="NCBI Taxonomy" id="192012"/>
    <lineage>
        <taxon>Eukaryota</taxon>
        <taxon>Viridiplantae</taxon>
        <taxon>Streptophyta</taxon>
        <taxon>Embryophyta</taxon>
        <taxon>Tracheophyta</taxon>
        <taxon>Spermatophyta</taxon>
        <taxon>Magnoliopsida</taxon>
        <taxon>eudicotyledons</taxon>
        <taxon>Gunneridae</taxon>
        <taxon>Pentapetalae</taxon>
        <taxon>asterids</taxon>
        <taxon>campanulids</taxon>
        <taxon>Asterales</taxon>
        <taxon>Asteraceae</taxon>
        <taxon>Asteroideae</taxon>
        <taxon>Heliantheae alliance</taxon>
        <taxon>Eupatorieae</taxon>
        <taxon>Mikania</taxon>
    </lineage>
</organism>
<dbReference type="Pfam" id="PF13499">
    <property type="entry name" value="EF-hand_7"/>
    <property type="match status" value="1"/>
</dbReference>
<dbReference type="Gene3D" id="1.10.238.10">
    <property type="entry name" value="EF-hand"/>
    <property type="match status" value="1"/>
</dbReference>
<dbReference type="InterPro" id="IPR002048">
    <property type="entry name" value="EF_hand_dom"/>
</dbReference>
<dbReference type="SUPFAM" id="SSF47473">
    <property type="entry name" value="EF-hand"/>
    <property type="match status" value="1"/>
</dbReference>
<evidence type="ECO:0000313" key="6">
    <source>
        <dbReference type="Proteomes" id="UP000326396"/>
    </source>
</evidence>
<evidence type="ECO:0000259" key="4">
    <source>
        <dbReference type="PROSITE" id="PS50222"/>
    </source>
</evidence>
<keyword evidence="2" id="KW-0677">Repeat</keyword>
<evidence type="ECO:0000313" key="5">
    <source>
        <dbReference type="EMBL" id="KAD3641009.1"/>
    </source>
</evidence>
<dbReference type="PROSITE" id="PS50222">
    <property type="entry name" value="EF_HAND_2"/>
    <property type="match status" value="1"/>
</dbReference>
<keyword evidence="1" id="KW-0479">Metal-binding</keyword>
<dbReference type="EMBL" id="SZYD01000015">
    <property type="protein sequence ID" value="KAD3641009.1"/>
    <property type="molecule type" value="Genomic_DNA"/>
</dbReference>
<evidence type="ECO:0000256" key="1">
    <source>
        <dbReference type="ARBA" id="ARBA00022723"/>
    </source>
</evidence>
<protein>
    <recommendedName>
        <fullName evidence="4">EF-hand domain-containing protein</fullName>
    </recommendedName>
</protein>
<dbReference type="AlphaFoldDB" id="A0A5N6MLY8"/>
<gene>
    <name evidence="5" type="ORF">E3N88_30232</name>
</gene>
<keyword evidence="3" id="KW-0106">Calcium</keyword>
<dbReference type="Proteomes" id="UP000326396">
    <property type="component" value="Linkage Group LG5"/>
</dbReference>
<evidence type="ECO:0000256" key="2">
    <source>
        <dbReference type="ARBA" id="ARBA00022737"/>
    </source>
</evidence>
<feature type="domain" description="EF-hand" evidence="4">
    <location>
        <begin position="32"/>
        <end position="66"/>
    </location>
</feature>